<reference evidence="3" key="1">
    <citation type="journal article" date="2017" name="Nat. Commun.">
        <title>The North American bullfrog draft genome provides insight into hormonal regulation of long noncoding RNA.</title>
        <authorList>
            <person name="Hammond S.A."/>
            <person name="Warren R.L."/>
            <person name="Vandervalk B.P."/>
            <person name="Kucuk E."/>
            <person name="Khan H."/>
            <person name="Gibb E.A."/>
            <person name="Pandoh P."/>
            <person name="Kirk H."/>
            <person name="Zhao Y."/>
            <person name="Jones M."/>
            <person name="Mungall A.J."/>
            <person name="Coope R."/>
            <person name="Pleasance S."/>
            <person name="Moore R.A."/>
            <person name="Holt R.A."/>
            <person name="Round J.M."/>
            <person name="Ohora S."/>
            <person name="Walle B.V."/>
            <person name="Veldhoen N."/>
            <person name="Helbing C.C."/>
            <person name="Birol I."/>
        </authorList>
    </citation>
    <scope>NUCLEOTIDE SEQUENCE [LARGE SCALE GENOMIC DNA]</scope>
</reference>
<accession>A0A2G9R9K2</accession>
<keyword evidence="3" id="KW-1185">Reference proteome</keyword>
<evidence type="ECO:0000313" key="3">
    <source>
        <dbReference type="Proteomes" id="UP000228934"/>
    </source>
</evidence>
<gene>
    <name evidence="2" type="ORF">AB205_0116780</name>
</gene>
<dbReference type="Proteomes" id="UP000228934">
    <property type="component" value="Unassembled WGS sequence"/>
</dbReference>
<evidence type="ECO:0000313" key="2">
    <source>
        <dbReference type="EMBL" id="PIO23933.1"/>
    </source>
</evidence>
<dbReference type="OrthoDB" id="10483342at2759"/>
<feature type="compositionally biased region" description="Polar residues" evidence="1">
    <location>
        <begin position="60"/>
        <end position="80"/>
    </location>
</feature>
<name>A0A2G9R9K2_AQUCT</name>
<dbReference type="AlphaFoldDB" id="A0A2G9R9K2"/>
<sequence>MLSFLRKVMDVRPASSNISECEENTENIETETVQGGEQATQEAEGQSQSVDETARPSACPSPSQRSVHVSHDSPTTSRSSCRGIKPENPDMDKTMKSFMDEMTPFKRQESKDPFSDPNNSNAYFLRTIYHTLQKAPAERQMEIHMGIFNYVGGMY</sequence>
<feature type="compositionally biased region" description="Acidic residues" evidence="1">
    <location>
        <begin position="20"/>
        <end position="29"/>
    </location>
</feature>
<evidence type="ECO:0008006" key="4">
    <source>
        <dbReference type="Google" id="ProtNLM"/>
    </source>
</evidence>
<feature type="region of interest" description="Disordered" evidence="1">
    <location>
        <begin position="8"/>
        <end position="97"/>
    </location>
</feature>
<organism evidence="2 3">
    <name type="scientific">Aquarana catesbeiana</name>
    <name type="common">American bullfrog</name>
    <name type="synonym">Rana catesbeiana</name>
    <dbReference type="NCBI Taxonomy" id="8400"/>
    <lineage>
        <taxon>Eukaryota</taxon>
        <taxon>Metazoa</taxon>
        <taxon>Chordata</taxon>
        <taxon>Craniata</taxon>
        <taxon>Vertebrata</taxon>
        <taxon>Euteleostomi</taxon>
        <taxon>Amphibia</taxon>
        <taxon>Batrachia</taxon>
        <taxon>Anura</taxon>
        <taxon>Neobatrachia</taxon>
        <taxon>Ranoidea</taxon>
        <taxon>Ranidae</taxon>
        <taxon>Aquarana</taxon>
    </lineage>
</organism>
<dbReference type="EMBL" id="KV952738">
    <property type="protein sequence ID" value="PIO23933.1"/>
    <property type="molecule type" value="Genomic_DNA"/>
</dbReference>
<feature type="compositionally biased region" description="Basic and acidic residues" evidence="1">
    <location>
        <begin position="84"/>
        <end position="97"/>
    </location>
</feature>
<proteinExistence type="predicted"/>
<feature type="compositionally biased region" description="Polar residues" evidence="1">
    <location>
        <begin position="33"/>
        <end position="51"/>
    </location>
</feature>
<evidence type="ECO:0000256" key="1">
    <source>
        <dbReference type="SAM" id="MobiDB-lite"/>
    </source>
</evidence>
<protein>
    <recommendedName>
        <fullName evidence="4">BESS domain-containing protein</fullName>
    </recommendedName>
</protein>